<feature type="transmembrane region" description="Helical" evidence="1">
    <location>
        <begin position="16"/>
        <end position="36"/>
    </location>
</feature>
<dbReference type="HOGENOM" id="CLU_149246_0_0_0"/>
<keyword evidence="1" id="KW-1133">Transmembrane helix</keyword>
<dbReference type="Pfam" id="PF20136">
    <property type="entry name" value="DUF6526"/>
    <property type="match status" value="1"/>
</dbReference>
<dbReference type="STRING" id="1198114.AciX9_2122"/>
<evidence type="ECO:0000313" key="3">
    <source>
        <dbReference type="Proteomes" id="UP000000343"/>
    </source>
</evidence>
<organism evidence="3">
    <name type="scientific">Granulicella tundricola (strain ATCC BAA-1859 / DSM 23138 / MP5ACTX9)</name>
    <dbReference type="NCBI Taxonomy" id="1198114"/>
    <lineage>
        <taxon>Bacteria</taxon>
        <taxon>Pseudomonadati</taxon>
        <taxon>Acidobacteriota</taxon>
        <taxon>Terriglobia</taxon>
        <taxon>Terriglobales</taxon>
        <taxon>Acidobacteriaceae</taxon>
        <taxon>Granulicella</taxon>
    </lineage>
</organism>
<dbReference type="KEGG" id="acm:AciX9_2122"/>
<dbReference type="Proteomes" id="UP000000343">
    <property type="component" value="Chromosome"/>
</dbReference>
<reference evidence="3" key="1">
    <citation type="submission" date="2011-01" db="EMBL/GenBank/DDBJ databases">
        <title>Complete sequence of chromosome of Acidobacterium sp. MP5ACTX9.</title>
        <authorList>
            <consortium name="US DOE Joint Genome Institute"/>
            <person name="Lucas S."/>
            <person name="Copeland A."/>
            <person name="Lapidus A."/>
            <person name="Cheng J.-F."/>
            <person name="Goodwin L."/>
            <person name="Pitluck S."/>
            <person name="Teshima H."/>
            <person name="Detter J.C."/>
            <person name="Han C."/>
            <person name="Tapia R."/>
            <person name="Land M."/>
            <person name="Hauser L."/>
            <person name="Kyrpides N."/>
            <person name="Ivanova N."/>
            <person name="Ovchinnikova G."/>
            <person name="Pagani I."/>
            <person name="Rawat S.R."/>
            <person name="Mannisto M."/>
            <person name="Haggblom M.M."/>
            <person name="Woyke T."/>
        </authorList>
    </citation>
    <scope>NUCLEOTIDE SEQUENCE [LARGE SCALE GENOMIC DNA]</scope>
    <source>
        <strain evidence="3">MP5ACTX9</strain>
    </source>
</reference>
<evidence type="ECO:0000256" key="1">
    <source>
        <dbReference type="SAM" id="Phobius"/>
    </source>
</evidence>
<proteinExistence type="predicted"/>
<gene>
    <name evidence="2" type="ordered locus">AciX9_2122</name>
</gene>
<name>E8X205_GRATM</name>
<dbReference type="RefSeq" id="WP_013580482.1">
    <property type="nucleotide sequence ID" value="NC_015064.1"/>
</dbReference>
<dbReference type="OrthoDB" id="765463at2"/>
<dbReference type="eggNOG" id="ENOG5032T87">
    <property type="taxonomic scope" value="Bacteria"/>
</dbReference>
<dbReference type="PaxDb" id="1198114-AciX9_2122"/>
<keyword evidence="1" id="KW-0472">Membrane</keyword>
<sequence>MAAEQSFKSHTALDPITHFTLLPLGLIALGLSLYLIRHDWPLHRLDHLWMILASMGLILLNLKSRMYPLAVQDRVIRLEGRLRLHELMPEEHHSIADQLTTRQFVALRFACDAELPALARKAVAENLDGKTIKQNIGTWRPDYNRI</sequence>
<evidence type="ECO:0000313" key="2">
    <source>
        <dbReference type="EMBL" id="ADW69166.1"/>
    </source>
</evidence>
<keyword evidence="3" id="KW-1185">Reference proteome</keyword>
<keyword evidence="1" id="KW-0812">Transmembrane</keyword>
<dbReference type="AlphaFoldDB" id="E8X205"/>
<dbReference type="EMBL" id="CP002480">
    <property type="protein sequence ID" value="ADW69166.1"/>
    <property type="molecule type" value="Genomic_DNA"/>
</dbReference>
<accession>E8X205</accession>
<dbReference type="InterPro" id="IPR045385">
    <property type="entry name" value="DUF6526"/>
</dbReference>
<protein>
    <submittedName>
        <fullName evidence="2">Uncharacterized protein</fullName>
    </submittedName>
</protein>